<dbReference type="EMBL" id="CP117990">
    <property type="protein sequence ID" value="WDG11997.1"/>
    <property type="molecule type" value="Genomic_DNA"/>
</dbReference>
<proteinExistence type="predicted"/>
<dbReference type="Proteomes" id="UP001219537">
    <property type="component" value="Plasmid p_1"/>
</dbReference>
<keyword evidence="1" id="KW-0614">Plasmid</keyword>
<evidence type="ECO:0000313" key="2">
    <source>
        <dbReference type="Proteomes" id="UP001219537"/>
    </source>
</evidence>
<dbReference type="RefSeq" id="WP_274292221.1">
    <property type="nucleotide sequence ID" value="NZ_CP117990.1"/>
</dbReference>
<gene>
    <name evidence="1" type="ORF">PUN50_27275</name>
</gene>
<organism evidence="1 2">
    <name type="scientific">Vibrio campbellii</name>
    <dbReference type="NCBI Taxonomy" id="680"/>
    <lineage>
        <taxon>Bacteria</taxon>
        <taxon>Pseudomonadati</taxon>
        <taxon>Pseudomonadota</taxon>
        <taxon>Gammaproteobacteria</taxon>
        <taxon>Vibrionales</taxon>
        <taxon>Vibrionaceae</taxon>
        <taxon>Vibrio</taxon>
    </lineage>
</organism>
<accession>A0AAQ2Y3B8</accession>
<reference evidence="1" key="1">
    <citation type="submission" date="2023-02" db="EMBL/GenBank/DDBJ databases">
        <title>Isolation, identification, and genome analysis of Vibrio campbellii in the Penaeus vannamei larvae stage.</title>
        <authorList>
            <person name="Huang T."/>
            <person name="Zhang B."/>
        </authorList>
    </citation>
    <scope>NUCLEOTIDE SEQUENCE</scope>
    <source>
        <strain evidence="1">20220413_1</strain>
        <plasmid evidence="1">p_1</plasmid>
    </source>
</reference>
<sequence length="161" mass="18616">MHNMNHVLTELMVWLEDNMASQSELHFDNEGQIDSAQVYQALAMQLSTLRPCEALKQHLALSHALLAQTMHLLRIHRPDDAVQPRLITLIEHKASNGVFVSPSTHPEPYREFHYYIDANNTLWALMVMDEHERIIDAYLHPELYANPEVFALCVYQTKEAI</sequence>
<dbReference type="AlphaFoldDB" id="A0AAQ2Y3B8"/>
<evidence type="ECO:0000313" key="1">
    <source>
        <dbReference type="EMBL" id="WDG11997.1"/>
    </source>
</evidence>
<geneLocation type="plasmid" evidence="1 2">
    <name>p_1</name>
</geneLocation>
<name>A0AAQ2Y3B8_9VIBR</name>
<protein>
    <submittedName>
        <fullName evidence="1">Uncharacterized protein</fullName>
    </submittedName>
</protein>